<comment type="caution">
    <text evidence="1">The sequence shown here is derived from an EMBL/GenBank/DDBJ whole genome shotgun (WGS) entry which is preliminary data.</text>
</comment>
<sequence>MHGTAGATDRIIRRSAACAQRTCLGGDRNTAERAGALPGNRVTDCCQVLSADAFLALAIHFIKGIT</sequence>
<name>A0A363UJ96_9GAMM</name>
<accession>A0A363UJ96</accession>
<organism evidence="1 2">
    <name type="scientific">Abyssibacter profundi</name>
    <dbReference type="NCBI Taxonomy" id="2182787"/>
    <lineage>
        <taxon>Bacteria</taxon>
        <taxon>Pseudomonadati</taxon>
        <taxon>Pseudomonadota</taxon>
        <taxon>Gammaproteobacteria</taxon>
        <taxon>Chromatiales</taxon>
        <taxon>Oceanococcaceae</taxon>
        <taxon>Abyssibacter</taxon>
    </lineage>
</organism>
<dbReference type="EMBL" id="QEQK01000010">
    <property type="protein sequence ID" value="PWN55502.1"/>
    <property type="molecule type" value="Genomic_DNA"/>
</dbReference>
<evidence type="ECO:0000313" key="1">
    <source>
        <dbReference type="EMBL" id="PWN55502.1"/>
    </source>
</evidence>
<protein>
    <submittedName>
        <fullName evidence="1">Uncharacterized protein</fullName>
    </submittedName>
</protein>
<dbReference type="Proteomes" id="UP000251800">
    <property type="component" value="Unassembled WGS sequence"/>
</dbReference>
<evidence type="ECO:0000313" key="2">
    <source>
        <dbReference type="Proteomes" id="UP000251800"/>
    </source>
</evidence>
<gene>
    <name evidence="1" type="ORF">DEH80_11965</name>
</gene>
<keyword evidence="2" id="KW-1185">Reference proteome</keyword>
<reference evidence="1 2" key="1">
    <citation type="submission" date="2018-05" db="EMBL/GenBank/DDBJ databases">
        <title>Abyssibacter profundi OUC007T gen. nov., sp. nov, a marine bacterium isolated from seawater of the Mariana Trench.</title>
        <authorList>
            <person name="Zhou S."/>
        </authorList>
    </citation>
    <scope>NUCLEOTIDE SEQUENCE [LARGE SCALE GENOMIC DNA]</scope>
    <source>
        <strain evidence="1 2">OUC007</strain>
    </source>
</reference>
<proteinExistence type="predicted"/>
<dbReference type="AlphaFoldDB" id="A0A363UJ96"/>